<dbReference type="Proteomes" id="UP000324222">
    <property type="component" value="Unassembled WGS sequence"/>
</dbReference>
<dbReference type="EMBL" id="VSRR010004066">
    <property type="protein sequence ID" value="MPC38441.1"/>
    <property type="molecule type" value="Genomic_DNA"/>
</dbReference>
<dbReference type="AlphaFoldDB" id="A0A5B7EUS4"/>
<organism evidence="1 2">
    <name type="scientific">Portunus trituberculatus</name>
    <name type="common">Swimming crab</name>
    <name type="synonym">Neptunus trituberculatus</name>
    <dbReference type="NCBI Taxonomy" id="210409"/>
    <lineage>
        <taxon>Eukaryota</taxon>
        <taxon>Metazoa</taxon>
        <taxon>Ecdysozoa</taxon>
        <taxon>Arthropoda</taxon>
        <taxon>Crustacea</taxon>
        <taxon>Multicrustacea</taxon>
        <taxon>Malacostraca</taxon>
        <taxon>Eumalacostraca</taxon>
        <taxon>Eucarida</taxon>
        <taxon>Decapoda</taxon>
        <taxon>Pleocyemata</taxon>
        <taxon>Brachyura</taxon>
        <taxon>Eubrachyura</taxon>
        <taxon>Portunoidea</taxon>
        <taxon>Portunidae</taxon>
        <taxon>Portuninae</taxon>
        <taxon>Portunus</taxon>
    </lineage>
</organism>
<name>A0A5B7EUS4_PORTR</name>
<protein>
    <submittedName>
        <fullName evidence="1">Uncharacterized protein</fullName>
    </submittedName>
</protein>
<reference evidence="1 2" key="1">
    <citation type="submission" date="2019-05" db="EMBL/GenBank/DDBJ databases">
        <title>Another draft genome of Portunus trituberculatus and its Hox gene families provides insights of decapod evolution.</title>
        <authorList>
            <person name="Jeong J.-H."/>
            <person name="Song I."/>
            <person name="Kim S."/>
            <person name="Choi T."/>
            <person name="Kim D."/>
            <person name="Ryu S."/>
            <person name="Kim W."/>
        </authorList>
    </citation>
    <scope>NUCLEOTIDE SEQUENCE [LARGE SCALE GENOMIC DNA]</scope>
    <source>
        <tissue evidence="1">Muscle</tissue>
    </source>
</reference>
<evidence type="ECO:0000313" key="1">
    <source>
        <dbReference type="EMBL" id="MPC38441.1"/>
    </source>
</evidence>
<sequence>MQSTISVESMSTKSRWEATPRYEFMDTGIEGSISMSWMRWSFKSVLT</sequence>
<comment type="caution">
    <text evidence="1">The sequence shown here is derived from an EMBL/GenBank/DDBJ whole genome shotgun (WGS) entry which is preliminary data.</text>
</comment>
<gene>
    <name evidence="1" type="ORF">E2C01_031948</name>
</gene>
<accession>A0A5B7EUS4</accession>
<keyword evidence="2" id="KW-1185">Reference proteome</keyword>
<proteinExistence type="predicted"/>
<evidence type="ECO:0000313" key="2">
    <source>
        <dbReference type="Proteomes" id="UP000324222"/>
    </source>
</evidence>